<name>S8AC45_DACHA</name>
<keyword evidence="4 6" id="KW-0472">Membrane</keyword>
<feature type="compositionally biased region" description="Low complexity" evidence="5">
    <location>
        <begin position="125"/>
        <end position="135"/>
    </location>
</feature>
<sequence>MHLPQSEVPNPLLRRQQQVLQGACPNGGSWWACSSVQSGFVGCCTVNPCTSVGCAAGNIRAASLGTIAYGSSPDQACRSGGQFYTCSSPSFWGCCKSVPCGTGCPQADLAPASLSDVSDNPFAPPTSNSSGGSSTPTGAIAGGVIAGVLGIALIGVLIWWFLRRRRNEEQEKPNVPMAYNQQPHDNGANIPLTYPEAVDSYAQSPGKVNPFPPSAYQSPALPRYDSRRVSYEIGSSEQSGLMSPPLGSPGFSTSGQSQMSRPMSYELVGSPAVGGNSPYPPSTISMPVSELPAEGGDMRYSQVSSNMRYSNQSHDMVSGQAGGAGLGVTMPPESENRGK</sequence>
<feature type="transmembrane region" description="Helical" evidence="6">
    <location>
        <begin position="139"/>
        <end position="162"/>
    </location>
</feature>
<comment type="caution">
    <text evidence="7">The sequence shown here is derived from an EMBL/GenBank/DDBJ whole genome shotgun (WGS) entry which is preliminary data.</text>
</comment>
<evidence type="ECO:0000256" key="2">
    <source>
        <dbReference type="ARBA" id="ARBA00022692"/>
    </source>
</evidence>
<keyword evidence="8" id="KW-1185">Reference proteome</keyword>
<protein>
    <submittedName>
        <fullName evidence="7">Uncharacterized protein</fullName>
    </submittedName>
</protein>
<organism evidence="7 8">
    <name type="scientific">Dactylellina haptotyla (strain CBS 200.50)</name>
    <name type="common">Nematode-trapping fungus</name>
    <name type="synonym">Monacrosporium haptotylum</name>
    <dbReference type="NCBI Taxonomy" id="1284197"/>
    <lineage>
        <taxon>Eukaryota</taxon>
        <taxon>Fungi</taxon>
        <taxon>Dikarya</taxon>
        <taxon>Ascomycota</taxon>
        <taxon>Pezizomycotina</taxon>
        <taxon>Orbiliomycetes</taxon>
        <taxon>Orbiliales</taxon>
        <taxon>Orbiliaceae</taxon>
        <taxon>Dactylellina</taxon>
    </lineage>
</organism>
<dbReference type="PANTHER" id="PTHR15549">
    <property type="entry name" value="PAIRED IMMUNOGLOBULIN-LIKE TYPE 2 RECEPTOR"/>
    <property type="match status" value="1"/>
</dbReference>
<dbReference type="GO" id="GO:0071944">
    <property type="term" value="C:cell periphery"/>
    <property type="evidence" value="ECO:0007669"/>
    <property type="project" value="UniProtKB-ARBA"/>
</dbReference>
<accession>S8AC45</accession>
<dbReference type="InterPro" id="IPR051694">
    <property type="entry name" value="Immunoregulatory_rcpt-like"/>
</dbReference>
<keyword evidence="2 6" id="KW-0812">Transmembrane</keyword>
<feature type="region of interest" description="Disordered" evidence="5">
    <location>
        <begin position="115"/>
        <end position="135"/>
    </location>
</feature>
<feature type="region of interest" description="Disordered" evidence="5">
    <location>
        <begin position="307"/>
        <end position="339"/>
    </location>
</feature>
<dbReference type="CDD" id="cd12087">
    <property type="entry name" value="TM_EGFR-like"/>
    <property type="match status" value="1"/>
</dbReference>
<dbReference type="GO" id="GO:0016020">
    <property type="term" value="C:membrane"/>
    <property type="evidence" value="ECO:0007669"/>
    <property type="project" value="UniProtKB-SubCell"/>
</dbReference>
<dbReference type="eggNOG" id="ENOG502SDAI">
    <property type="taxonomic scope" value="Eukaryota"/>
</dbReference>
<dbReference type="AlphaFoldDB" id="S8AC45"/>
<keyword evidence="3 6" id="KW-1133">Transmembrane helix</keyword>
<feature type="compositionally biased region" description="Polar residues" evidence="5">
    <location>
        <begin position="250"/>
        <end position="259"/>
    </location>
</feature>
<gene>
    <name evidence="7" type="ORF">H072_5533</name>
</gene>
<dbReference type="PANTHER" id="PTHR15549:SF27">
    <property type="entry name" value="CHITIN-BINDING TYPE-1 DOMAIN-CONTAINING PROTEIN"/>
    <property type="match status" value="1"/>
</dbReference>
<proteinExistence type="predicted"/>
<evidence type="ECO:0000256" key="1">
    <source>
        <dbReference type="ARBA" id="ARBA00004167"/>
    </source>
</evidence>
<reference evidence="7 8" key="1">
    <citation type="journal article" date="2013" name="PLoS Genet.">
        <title>Genomic mechanisms accounting for the adaptation to parasitism in nematode-trapping fungi.</title>
        <authorList>
            <person name="Meerupati T."/>
            <person name="Andersson K.M."/>
            <person name="Friman E."/>
            <person name="Kumar D."/>
            <person name="Tunlid A."/>
            <person name="Ahren D."/>
        </authorList>
    </citation>
    <scope>NUCLEOTIDE SEQUENCE [LARGE SCALE GENOMIC DNA]</scope>
    <source>
        <strain evidence="7 8">CBS 200.50</strain>
    </source>
</reference>
<reference evidence="8" key="2">
    <citation type="submission" date="2013-04" db="EMBL/GenBank/DDBJ databases">
        <title>Genomic mechanisms accounting for the adaptation to parasitism in nematode-trapping fungi.</title>
        <authorList>
            <person name="Ahren D.G."/>
        </authorList>
    </citation>
    <scope>NUCLEOTIDE SEQUENCE [LARGE SCALE GENOMIC DNA]</scope>
    <source>
        <strain evidence="8">CBS 200.50</strain>
    </source>
</reference>
<dbReference type="Proteomes" id="UP000015100">
    <property type="component" value="Unassembled WGS sequence"/>
</dbReference>
<evidence type="ECO:0000256" key="6">
    <source>
        <dbReference type="SAM" id="Phobius"/>
    </source>
</evidence>
<dbReference type="STRING" id="1284197.S8AC45"/>
<evidence type="ECO:0000256" key="4">
    <source>
        <dbReference type="ARBA" id="ARBA00023136"/>
    </source>
</evidence>
<dbReference type="EMBL" id="AQGS01000308">
    <property type="protein sequence ID" value="EPS40570.1"/>
    <property type="molecule type" value="Genomic_DNA"/>
</dbReference>
<dbReference type="HOGENOM" id="CLU_818953_0_0_1"/>
<evidence type="ECO:0000313" key="8">
    <source>
        <dbReference type="Proteomes" id="UP000015100"/>
    </source>
</evidence>
<feature type="region of interest" description="Disordered" evidence="5">
    <location>
        <begin position="233"/>
        <end position="259"/>
    </location>
</feature>
<evidence type="ECO:0000256" key="3">
    <source>
        <dbReference type="ARBA" id="ARBA00022989"/>
    </source>
</evidence>
<feature type="region of interest" description="Disordered" evidence="5">
    <location>
        <begin position="203"/>
        <end position="222"/>
    </location>
</feature>
<evidence type="ECO:0000313" key="7">
    <source>
        <dbReference type="EMBL" id="EPS40570.1"/>
    </source>
</evidence>
<evidence type="ECO:0000256" key="5">
    <source>
        <dbReference type="SAM" id="MobiDB-lite"/>
    </source>
</evidence>
<dbReference type="OrthoDB" id="3692311at2759"/>
<comment type="subcellular location">
    <subcellularLocation>
        <location evidence="1">Membrane</location>
        <topology evidence="1">Single-pass membrane protein</topology>
    </subcellularLocation>
</comment>